<name>A0ABX9TWC8_9GAMM</name>
<dbReference type="PANTHER" id="PTHR43877">
    <property type="entry name" value="AMINOALKYLPHOSPHONATE N-ACETYLTRANSFERASE-RELATED-RELATED"/>
    <property type="match status" value="1"/>
</dbReference>
<organism evidence="4 5">
    <name type="scientific">Acinetobacter chengduensis</name>
    <dbReference type="NCBI Taxonomy" id="2420890"/>
    <lineage>
        <taxon>Bacteria</taxon>
        <taxon>Pseudomonadati</taxon>
        <taxon>Pseudomonadota</taxon>
        <taxon>Gammaproteobacteria</taxon>
        <taxon>Moraxellales</taxon>
        <taxon>Moraxellaceae</taxon>
        <taxon>Acinetobacter</taxon>
    </lineage>
</organism>
<keyword evidence="1" id="KW-0808">Transferase</keyword>
<dbReference type="Gene3D" id="3.40.630.30">
    <property type="match status" value="1"/>
</dbReference>
<dbReference type="PANTHER" id="PTHR43877:SF2">
    <property type="entry name" value="AMINOALKYLPHOSPHONATE N-ACETYLTRANSFERASE-RELATED"/>
    <property type="match status" value="1"/>
</dbReference>
<evidence type="ECO:0000256" key="1">
    <source>
        <dbReference type="ARBA" id="ARBA00022679"/>
    </source>
</evidence>
<reference evidence="4 5" key="1">
    <citation type="submission" date="2018-09" db="EMBL/GenBank/DDBJ databases">
        <title>The draft genome of Acinetobacter sp. strains.</title>
        <authorList>
            <person name="Qin J."/>
            <person name="Feng Y."/>
            <person name="Zong Z."/>
        </authorList>
    </citation>
    <scope>NUCLEOTIDE SEQUENCE [LARGE SCALE GENOMIC DNA]</scope>
    <source>
        <strain evidence="4 5">WCHAc060005</strain>
    </source>
</reference>
<keyword evidence="2" id="KW-0012">Acyltransferase</keyword>
<dbReference type="EMBL" id="RCHC01000008">
    <property type="protein sequence ID" value="RLL21895.1"/>
    <property type="molecule type" value="Genomic_DNA"/>
</dbReference>
<evidence type="ECO:0000313" key="5">
    <source>
        <dbReference type="Proteomes" id="UP000280271"/>
    </source>
</evidence>
<accession>A0ABX9TWC8</accession>
<dbReference type="CDD" id="cd04301">
    <property type="entry name" value="NAT_SF"/>
    <property type="match status" value="1"/>
</dbReference>
<comment type="caution">
    <text evidence="4">The sequence shown here is derived from an EMBL/GenBank/DDBJ whole genome shotgun (WGS) entry which is preliminary data.</text>
</comment>
<sequence>MNIRRAGLQDATALARLLGQMEYAQDLVQLKIRLQQLLDHPQELLLVAELEQQACAFLSMHFIPQLALAGDFARISYFCVDEALRGQQIGAQLLHYAEQQAKARGCDRMELHSATYRMGAHRFYFSQGYEESPKYLIKKL</sequence>
<evidence type="ECO:0000256" key="2">
    <source>
        <dbReference type="ARBA" id="ARBA00023315"/>
    </source>
</evidence>
<dbReference type="Proteomes" id="UP000280271">
    <property type="component" value="Unassembled WGS sequence"/>
</dbReference>
<dbReference type="InterPro" id="IPR050832">
    <property type="entry name" value="Bact_Acetyltransf"/>
</dbReference>
<dbReference type="SUPFAM" id="SSF55729">
    <property type="entry name" value="Acyl-CoA N-acyltransferases (Nat)"/>
    <property type="match status" value="1"/>
</dbReference>
<dbReference type="Pfam" id="PF00583">
    <property type="entry name" value="Acetyltransf_1"/>
    <property type="match status" value="1"/>
</dbReference>
<dbReference type="PROSITE" id="PS51186">
    <property type="entry name" value="GNAT"/>
    <property type="match status" value="1"/>
</dbReference>
<dbReference type="InterPro" id="IPR016181">
    <property type="entry name" value="Acyl_CoA_acyltransferase"/>
</dbReference>
<evidence type="ECO:0000313" key="4">
    <source>
        <dbReference type="EMBL" id="RLL21895.1"/>
    </source>
</evidence>
<dbReference type="InterPro" id="IPR000182">
    <property type="entry name" value="GNAT_dom"/>
</dbReference>
<gene>
    <name evidence="4" type="ORF">D9K81_08865</name>
</gene>
<keyword evidence="5" id="KW-1185">Reference proteome</keyword>
<feature type="domain" description="N-acetyltransferase" evidence="3">
    <location>
        <begin position="1"/>
        <end position="140"/>
    </location>
</feature>
<evidence type="ECO:0000259" key="3">
    <source>
        <dbReference type="PROSITE" id="PS51186"/>
    </source>
</evidence>
<proteinExistence type="predicted"/>
<protein>
    <submittedName>
        <fullName evidence="4">GNAT family N-acetyltransferase</fullName>
    </submittedName>
</protein>